<dbReference type="PANTHER" id="PTHR11877">
    <property type="entry name" value="HYDROXYMETHYLGLUTARYL-COA SYNTHASE"/>
    <property type="match status" value="1"/>
</dbReference>
<keyword evidence="7" id="KW-1185">Reference proteome</keyword>
<dbReference type="AlphaFoldDB" id="A0A7X1AZS1"/>
<dbReference type="EMBL" id="JACHVA010000079">
    <property type="protein sequence ID" value="MBC2601875.1"/>
    <property type="molecule type" value="Genomic_DNA"/>
</dbReference>
<dbReference type="InterPro" id="IPR012328">
    <property type="entry name" value="Chalcone/stilbene_synt_C"/>
</dbReference>
<sequence>MILQGIASSVPSASFSQSDCWEILRNSSSFLALKGRSQRLLEKVLNGENGIEKRHFAMPEVERLFDLDAETLNRGFEREAPKLGKNALEKAMNDAGVAPGEIDALLTCTCTGYLCPGISSYVAEQMGMRSDIFLSDMVGLGCGAAVPMLRQADALARANPSMTIACVAVEICSAAFYLDDDPGVLISLCLFGDGASATIWKGGDADASGVRCSHFDTLHLPEYRNLLRFENSGGKLKNRLDRAVPEKASIAVKTLFDRHGDPEVDIVSHAGGRDVLEEISKILGAPDLSPSREVLRQYGNMSSPSVLFAFEDYLRARPDEPFHAWATSFGAGFACHSCRFDRE</sequence>
<accession>A0A7X1AZS1</accession>
<dbReference type="Pfam" id="PF02797">
    <property type="entry name" value="Chal_sti_synt_C"/>
    <property type="match status" value="1"/>
</dbReference>
<dbReference type="GO" id="GO:0030639">
    <property type="term" value="P:polyketide biosynthetic process"/>
    <property type="evidence" value="ECO:0007669"/>
    <property type="project" value="TreeGrafter"/>
</dbReference>
<proteinExistence type="inferred from homology"/>
<protein>
    <submittedName>
        <fullName evidence="6">Stilbene synthase</fullName>
    </submittedName>
</protein>
<dbReference type="GO" id="GO:0016747">
    <property type="term" value="F:acyltransferase activity, transferring groups other than amino-acyl groups"/>
    <property type="evidence" value="ECO:0007669"/>
    <property type="project" value="InterPro"/>
</dbReference>
<evidence type="ECO:0000256" key="2">
    <source>
        <dbReference type="ARBA" id="ARBA00022679"/>
    </source>
</evidence>
<organism evidence="6 7">
    <name type="scientific">Puniceicoccus vermicola</name>
    <dbReference type="NCBI Taxonomy" id="388746"/>
    <lineage>
        <taxon>Bacteria</taxon>
        <taxon>Pseudomonadati</taxon>
        <taxon>Verrucomicrobiota</taxon>
        <taxon>Opitutia</taxon>
        <taxon>Puniceicoccales</taxon>
        <taxon>Puniceicoccaceae</taxon>
        <taxon>Puniceicoccus</taxon>
    </lineage>
</organism>
<gene>
    <name evidence="6" type="ORF">H5P30_08795</name>
</gene>
<evidence type="ECO:0000256" key="1">
    <source>
        <dbReference type="ARBA" id="ARBA00005531"/>
    </source>
</evidence>
<dbReference type="InterPro" id="IPR011141">
    <property type="entry name" value="Polyketide_synthase_type-III"/>
</dbReference>
<keyword evidence="2" id="KW-0808">Transferase</keyword>
<reference evidence="6 7" key="1">
    <citation type="submission" date="2020-07" db="EMBL/GenBank/DDBJ databases">
        <authorList>
            <person name="Feng X."/>
        </authorList>
    </citation>
    <scope>NUCLEOTIDE SEQUENCE [LARGE SCALE GENOMIC DNA]</scope>
    <source>
        <strain evidence="6 7">JCM14086</strain>
    </source>
</reference>
<dbReference type="InterPro" id="IPR001099">
    <property type="entry name" value="Chalcone/stilbene_synt_N"/>
</dbReference>
<dbReference type="SUPFAM" id="SSF53901">
    <property type="entry name" value="Thiolase-like"/>
    <property type="match status" value="2"/>
</dbReference>
<dbReference type="Proteomes" id="UP000525652">
    <property type="component" value="Unassembled WGS sequence"/>
</dbReference>
<dbReference type="PANTHER" id="PTHR11877:SF46">
    <property type="entry name" value="TYPE III POLYKETIDE SYNTHASE A"/>
    <property type="match status" value="1"/>
</dbReference>
<dbReference type="Pfam" id="PF00195">
    <property type="entry name" value="Chal_sti_synt_N"/>
    <property type="match status" value="1"/>
</dbReference>
<comment type="caution">
    <text evidence="6">The sequence shown here is derived from an EMBL/GenBank/DDBJ whole genome shotgun (WGS) entry which is preliminary data.</text>
</comment>
<evidence type="ECO:0000259" key="5">
    <source>
        <dbReference type="Pfam" id="PF02797"/>
    </source>
</evidence>
<name>A0A7X1AZS1_9BACT</name>
<evidence type="ECO:0000256" key="3">
    <source>
        <dbReference type="PIRSR" id="PIRSR000451-1"/>
    </source>
</evidence>
<dbReference type="PIRSF" id="PIRSF000451">
    <property type="entry name" value="PKS_III"/>
    <property type="match status" value="1"/>
</dbReference>
<dbReference type="InterPro" id="IPR016039">
    <property type="entry name" value="Thiolase-like"/>
</dbReference>
<evidence type="ECO:0000313" key="6">
    <source>
        <dbReference type="EMBL" id="MBC2601875.1"/>
    </source>
</evidence>
<dbReference type="Gene3D" id="3.40.47.10">
    <property type="match status" value="2"/>
</dbReference>
<evidence type="ECO:0000259" key="4">
    <source>
        <dbReference type="Pfam" id="PF00195"/>
    </source>
</evidence>
<feature type="domain" description="Chalcone/stilbene synthase N-terminal" evidence="4">
    <location>
        <begin position="78"/>
        <end position="199"/>
    </location>
</feature>
<feature type="domain" description="Chalcone/stilbene synthase C-terminal" evidence="5">
    <location>
        <begin position="238"/>
        <end position="316"/>
    </location>
</feature>
<evidence type="ECO:0000313" key="7">
    <source>
        <dbReference type="Proteomes" id="UP000525652"/>
    </source>
</evidence>
<comment type="similarity">
    <text evidence="1">Belongs to the thiolase-like superfamily. Chalcone/stilbene synthases family.</text>
</comment>
<feature type="active site" description="Acyl-thioester intermediate" evidence="3">
    <location>
        <position position="142"/>
    </location>
</feature>